<evidence type="ECO:0000256" key="22">
    <source>
        <dbReference type="ARBA" id="ARBA00041776"/>
    </source>
</evidence>
<evidence type="ECO:0000256" key="24">
    <source>
        <dbReference type="SAM" id="Phobius"/>
    </source>
</evidence>
<feature type="domain" description="Histidine kinase" evidence="25">
    <location>
        <begin position="275"/>
        <end position="492"/>
    </location>
</feature>
<dbReference type="InterPro" id="IPR003660">
    <property type="entry name" value="HAMP_dom"/>
</dbReference>
<dbReference type="KEGG" id="pdx:Psed_5142"/>
<organism evidence="27 28">
    <name type="scientific">Pseudonocardia dioxanivorans (strain ATCC 55486 / DSM 44775 / JCM 13855 / CB1190)</name>
    <dbReference type="NCBI Taxonomy" id="675635"/>
    <lineage>
        <taxon>Bacteria</taxon>
        <taxon>Bacillati</taxon>
        <taxon>Actinomycetota</taxon>
        <taxon>Actinomycetes</taxon>
        <taxon>Pseudonocardiales</taxon>
        <taxon>Pseudonocardiaceae</taxon>
        <taxon>Pseudonocardia</taxon>
    </lineage>
</organism>
<keyword evidence="10" id="KW-0547">Nucleotide-binding</keyword>
<dbReference type="GO" id="GO:0005524">
    <property type="term" value="F:ATP binding"/>
    <property type="evidence" value="ECO:0007669"/>
    <property type="project" value="UniProtKB-KW"/>
</dbReference>
<evidence type="ECO:0000256" key="15">
    <source>
        <dbReference type="ARBA" id="ARBA00022912"/>
    </source>
</evidence>
<dbReference type="SMART" id="SM00388">
    <property type="entry name" value="HisKA"/>
    <property type="match status" value="1"/>
</dbReference>
<evidence type="ECO:0000256" key="2">
    <source>
        <dbReference type="ARBA" id="ARBA00001936"/>
    </source>
</evidence>
<dbReference type="InterPro" id="IPR003594">
    <property type="entry name" value="HATPase_dom"/>
</dbReference>
<keyword evidence="20" id="KW-0464">Manganese</keyword>
<dbReference type="FunFam" id="1.10.287.130:FF:000001">
    <property type="entry name" value="Two-component sensor histidine kinase"/>
    <property type="match status" value="1"/>
</dbReference>
<evidence type="ECO:0000256" key="13">
    <source>
        <dbReference type="ARBA" id="ARBA00022840"/>
    </source>
</evidence>
<dbReference type="EC" id="2.7.13.3" evidence="5"/>
<dbReference type="GO" id="GO:0004721">
    <property type="term" value="F:phosphoprotein phosphatase activity"/>
    <property type="evidence" value="ECO:0007669"/>
    <property type="project" value="UniProtKB-KW"/>
</dbReference>
<keyword evidence="19" id="KW-0843">Virulence</keyword>
<keyword evidence="12" id="KW-0378">Hydrolase</keyword>
<gene>
    <name evidence="27" type="ordered locus">Psed_5142</name>
</gene>
<evidence type="ECO:0000256" key="23">
    <source>
        <dbReference type="SAM" id="MobiDB-lite"/>
    </source>
</evidence>
<dbReference type="PROSITE" id="PS50885">
    <property type="entry name" value="HAMP"/>
    <property type="match status" value="1"/>
</dbReference>
<dbReference type="CDD" id="cd00082">
    <property type="entry name" value="HisKA"/>
    <property type="match status" value="1"/>
</dbReference>
<evidence type="ECO:0000256" key="11">
    <source>
        <dbReference type="ARBA" id="ARBA00022777"/>
    </source>
</evidence>
<dbReference type="InterPro" id="IPR036097">
    <property type="entry name" value="HisK_dim/P_sf"/>
</dbReference>
<evidence type="ECO:0000313" key="28">
    <source>
        <dbReference type="Proteomes" id="UP000007809"/>
    </source>
</evidence>
<evidence type="ECO:0000256" key="12">
    <source>
        <dbReference type="ARBA" id="ARBA00022801"/>
    </source>
</evidence>
<evidence type="ECO:0000256" key="8">
    <source>
        <dbReference type="ARBA" id="ARBA00022679"/>
    </source>
</evidence>
<dbReference type="Pfam" id="PF00512">
    <property type="entry name" value="HisKA"/>
    <property type="match status" value="1"/>
</dbReference>
<keyword evidence="15" id="KW-0904">Protein phosphatase</keyword>
<feature type="region of interest" description="Disordered" evidence="23">
    <location>
        <begin position="1"/>
        <end position="26"/>
    </location>
</feature>
<evidence type="ECO:0000313" key="27">
    <source>
        <dbReference type="EMBL" id="AEA27279.1"/>
    </source>
</evidence>
<evidence type="ECO:0000256" key="10">
    <source>
        <dbReference type="ARBA" id="ARBA00022741"/>
    </source>
</evidence>
<dbReference type="STRING" id="675635.Psed_5142"/>
<evidence type="ECO:0000256" key="21">
    <source>
        <dbReference type="ARBA" id="ARBA00040454"/>
    </source>
</evidence>
<dbReference type="Gene3D" id="3.30.565.10">
    <property type="entry name" value="Histidine kinase-like ATPase, C-terminal domain"/>
    <property type="match status" value="1"/>
</dbReference>
<feature type="transmembrane region" description="Helical" evidence="24">
    <location>
        <begin position="195"/>
        <end position="218"/>
    </location>
</feature>
<dbReference type="EMBL" id="CP002593">
    <property type="protein sequence ID" value="AEA27279.1"/>
    <property type="molecule type" value="Genomic_DNA"/>
</dbReference>
<dbReference type="InterPro" id="IPR036890">
    <property type="entry name" value="HATPase_C_sf"/>
</dbReference>
<dbReference type="Pfam" id="PF00672">
    <property type="entry name" value="HAMP"/>
    <property type="match status" value="1"/>
</dbReference>
<evidence type="ECO:0000256" key="6">
    <source>
        <dbReference type="ARBA" id="ARBA00022475"/>
    </source>
</evidence>
<dbReference type="Proteomes" id="UP000007809">
    <property type="component" value="Chromosome"/>
</dbReference>
<keyword evidence="14" id="KW-0460">Magnesium</keyword>
<comment type="cofactor">
    <cofactor evidence="2">
        <name>Mn(2+)</name>
        <dbReference type="ChEBI" id="CHEBI:29035"/>
    </cofactor>
</comment>
<dbReference type="SUPFAM" id="SSF55874">
    <property type="entry name" value="ATPase domain of HSP90 chaperone/DNA topoisomerase II/histidine kinase"/>
    <property type="match status" value="1"/>
</dbReference>
<reference evidence="27 28" key="1">
    <citation type="journal article" date="2011" name="J. Bacteriol.">
        <title>Genome sequence of the 1,4-dioxane-degrading Pseudonocardia dioxanivorans strain CB1190.</title>
        <authorList>
            <person name="Sales C.M."/>
            <person name="Mahendra S."/>
            <person name="Grostern A."/>
            <person name="Parales R.E."/>
            <person name="Goodwin L.A."/>
            <person name="Woyke T."/>
            <person name="Nolan M."/>
            <person name="Lapidus A."/>
            <person name="Chertkov O."/>
            <person name="Ovchinnikova G."/>
            <person name="Sczyrba A."/>
            <person name="Alvarez-Cohen L."/>
        </authorList>
    </citation>
    <scope>NUCLEOTIDE SEQUENCE [LARGE SCALE GENOMIC DNA]</scope>
    <source>
        <strain evidence="28">ATCC 55486 / DSM 44775 / JCM 13855 / CB1190</strain>
    </source>
</reference>
<keyword evidence="6" id="KW-1003">Cell membrane</keyword>
<name>F4CRR2_PSEUX</name>
<feature type="transmembrane region" description="Helical" evidence="24">
    <location>
        <begin position="39"/>
        <end position="62"/>
    </location>
</feature>
<evidence type="ECO:0000259" key="26">
    <source>
        <dbReference type="PROSITE" id="PS50885"/>
    </source>
</evidence>
<dbReference type="SUPFAM" id="SSF47384">
    <property type="entry name" value="Homodimeric domain of signal transducing histidine kinase"/>
    <property type="match status" value="1"/>
</dbReference>
<dbReference type="GO" id="GO:0000155">
    <property type="term" value="F:phosphorelay sensor kinase activity"/>
    <property type="evidence" value="ECO:0007669"/>
    <property type="project" value="InterPro"/>
</dbReference>
<evidence type="ECO:0000256" key="4">
    <source>
        <dbReference type="ARBA" id="ARBA00004651"/>
    </source>
</evidence>
<dbReference type="PROSITE" id="PS50109">
    <property type="entry name" value="HIS_KIN"/>
    <property type="match status" value="1"/>
</dbReference>
<evidence type="ECO:0000256" key="18">
    <source>
        <dbReference type="ARBA" id="ARBA00023016"/>
    </source>
</evidence>
<dbReference type="CDD" id="cd06225">
    <property type="entry name" value="HAMP"/>
    <property type="match status" value="1"/>
</dbReference>
<dbReference type="PANTHER" id="PTHR44936:SF9">
    <property type="entry name" value="SENSOR PROTEIN CREC"/>
    <property type="match status" value="1"/>
</dbReference>
<dbReference type="InterPro" id="IPR004358">
    <property type="entry name" value="Sig_transdc_His_kin-like_C"/>
</dbReference>
<protein>
    <recommendedName>
        <fullName evidence="21">Signal transduction histidine-protein kinase/phosphatase MprB</fullName>
        <ecNumber evidence="5">2.7.13.3</ecNumber>
    </recommendedName>
    <alternativeName>
        <fullName evidence="22">Mycobacterial persistence regulator B</fullName>
    </alternativeName>
</protein>
<evidence type="ECO:0000256" key="7">
    <source>
        <dbReference type="ARBA" id="ARBA00022553"/>
    </source>
</evidence>
<keyword evidence="9 24" id="KW-0812">Transmembrane</keyword>
<dbReference type="PRINTS" id="PR00344">
    <property type="entry name" value="BCTRLSENSOR"/>
</dbReference>
<keyword evidence="11 27" id="KW-0418">Kinase</keyword>
<dbReference type="eggNOG" id="COG2205">
    <property type="taxonomic scope" value="Bacteria"/>
</dbReference>
<feature type="domain" description="HAMP" evidence="26">
    <location>
        <begin position="215"/>
        <end position="267"/>
    </location>
</feature>
<comment type="catalytic activity">
    <reaction evidence="1">
        <text>ATP + protein L-histidine = ADP + protein N-phospho-L-histidine.</text>
        <dbReference type="EC" id="2.7.13.3"/>
    </reaction>
</comment>
<dbReference type="SMART" id="SM00387">
    <property type="entry name" value="HATPase_c"/>
    <property type="match status" value="1"/>
</dbReference>
<dbReference type="Gene3D" id="1.10.287.130">
    <property type="match status" value="1"/>
</dbReference>
<keyword evidence="28" id="KW-1185">Reference proteome</keyword>
<evidence type="ECO:0000256" key="1">
    <source>
        <dbReference type="ARBA" id="ARBA00000085"/>
    </source>
</evidence>
<keyword evidence="16 24" id="KW-1133">Transmembrane helix</keyword>
<keyword evidence="18" id="KW-0346">Stress response</keyword>
<dbReference type="RefSeq" id="WP_013677185.1">
    <property type="nucleotide sequence ID" value="NC_015312.1"/>
</dbReference>
<dbReference type="PANTHER" id="PTHR44936">
    <property type="entry name" value="SENSOR PROTEIN CREC"/>
    <property type="match status" value="1"/>
</dbReference>
<evidence type="ECO:0000256" key="3">
    <source>
        <dbReference type="ARBA" id="ARBA00001946"/>
    </source>
</evidence>
<dbReference type="InterPro" id="IPR005467">
    <property type="entry name" value="His_kinase_dom"/>
</dbReference>
<keyword evidence="17" id="KW-0902">Two-component regulatory system</keyword>
<dbReference type="InterPro" id="IPR050980">
    <property type="entry name" value="2C_sensor_his_kinase"/>
</dbReference>
<keyword evidence="8" id="KW-0808">Transferase</keyword>
<dbReference type="SUPFAM" id="SSF158472">
    <property type="entry name" value="HAMP domain-like"/>
    <property type="match status" value="1"/>
</dbReference>
<dbReference type="AlphaFoldDB" id="F4CRR2"/>
<evidence type="ECO:0000256" key="5">
    <source>
        <dbReference type="ARBA" id="ARBA00012438"/>
    </source>
</evidence>
<keyword evidence="13" id="KW-0067">ATP-binding</keyword>
<sequence length="492" mass="49882">MAGAGPAAGAAASTAGGSGGPTAPAAAGRRRRTSLAFRVTASCLLVAIVAVVVAALVGLRLVGATARQVTRDVLAQQADVVAAQLADADAAAAPVRTLAGLRTVVQVLQGQDVAVVGLGAGIRGDRLSTPDPAVAAALRRADADRALTGTPVSAVVSSGGRTWIVEARPTPAGAFALARTTDTGPLGTGLVRRNIVFALLAGAGVAVLVGGVVGTLLARPLRRTASAAHALRTGRRDVRVPVAGPGEVAEVAAAVNELADALSRSEQRQREFLLSVSHELRTPLTAVRGFAESLADGVVTGDDARAAGTTILREAQRLDRLVGDLMELARLEADDFRLDVGTVDLGALLSEASAVWRARCAEQGVDFRVDAPAHPVPVRADPRRLRQVVDGLAENALRVLPPGAPLVLAVRPGRGAGVLQVRDGGPGLAAEDYPLVFRRGALHARYRGHRPVGAGGVGLALVHGLVTRMGGTITAAPAPEGGACFTVTVPSA</sequence>
<dbReference type="Gene3D" id="6.10.340.10">
    <property type="match status" value="1"/>
</dbReference>
<comment type="cofactor">
    <cofactor evidence="3">
        <name>Mg(2+)</name>
        <dbReference type="ChEBI" id="CHEBI:18420"/>
    </cofactor>
</comment>
<dbReference type="Pfam" id="PF02518">
    <property type="entry name" value="HATPase_c"/>
    <property type="match status" value="1"/>
</dbReference>
<dbReference type="HOGENOM" id="CLU_000445_89_6_11"/>
<evidence type="ECO:0000256" key="14">
    <source>
        <dbReference type="ARBA" id="ARBA00022842"/>
    </source>
</evidence>
<accession>F4CRR2</accession>
<evidence type="ECO:0000256" key="20">
    <source>
        <dbReference type="ARBA" id="ARBA00023211"/>
    </source>
</evidence>
<proteinExistence type="predicted"/>
<evidence type="ECO:0000259" key="25">
    <source>
        <dbReference type="PROSITE" id="PS50109"/>
    </source>
</evidence>
<evidence type="ECO:0000256" key="9">
    <source>
        <dbReference type="ARBA" id="ARBA00022692"/>
    </source>
</evidence>
<keyword evidence="7" id="KW-0597">Phosphoprotein</keyword>
<evidence type="ECO:0000256" key="19">
    <source>
        <dbReference type="ARBA" id="ARBA00023026"/>
    </source>
</evidence>
<evidence type="ECO:0000256" key="16">
    <source>
        <dbReference type="ARBA" id="ARBA00022989"/>
    </source>
</evidence>
<comment type="subcellular location">
    <subcellularLocation>
        <location evidence="4">Cell membrane</location>
        <topology evidence="4">Multi-pass membrane protein</topology>
    </subcellularLocation>
</comment>
<evidence type="ECO:0000256" key="17">
    <source>
        <dbReference type="ARBA" id="ARBA00023012"/>
    </source>
</evidence>
<dbReference type="SMART" id="SM00304">
    <property type="entry name" value="HAMP"/>
    <property type="match status" value="1"/>
</dbReference>
<dbReference type="CDD" id="cd00075">
    <property type="entry name" value="HATPase"/>
    <property type="match status" value="1"/>
</dbReference>
<keyword evidence="24" id="KW-0472">Membrane</keyword>
<dbReference type="InterPro" id="IPR003661">
    <property type="entry name" value="HisK_dim/P_dom"/>
</dbReference>
<dbReference type="GO" id="GO:0005886">
    <property type="term" value="C:plasma membrane"/>
    <property type="evidence" value="ECO:0007669"/>
    <property type="project" value="UniProtKB-SubCell"/>
</dbReference>